<dbReference type="Proteomes" id="UP001234297">
    <property type="component" value="Chromosome 6"/>
</dbReference>
<evidence type="ECO:0000313" key="2">
    <source>
        <dbReference type="Proteomes" id="UP001234297"/>
    </source>
</evidence>
<sequence length="107" mass="11736">MADLLRPSSTSRMYLRREHPYLLTFEQHSLKINPGLRTTQGPSFTNRQSNNNLLQPGTLRKSPLTLTTVASSQNFYINPSTCAAQTIQPGQASTGSNTEQASSATHT</sequence>
<keyword evidence="2" id="KW-1185">Reference proteome</keyword>
<evidence type="ECO:0000313" key="1">
    <source>
        <dbReference type="EMBL" id="KAJ8626317.1"/>
    </source>
</evidence>
<proteinExistence type="predicted"/>
<reference evidence="1 2" key="1">
    <citation type="journal article" date="2022" name="Hortic Res">
        <title>A haplotype resolved chromosomal level avocado genome allows analysis of novel avocado genes.</title>
        <authorList>
            <person name="Nath O."/>
            <person name="Fletcher S.J."/>
            <person name="Hayward A."/>
            <person name="Shaw L.M."/>
            <person name="Masouleh A.K."/>
            <person name="Furtado A."/>
            <person name="Henry R.J."/>
            <person name="Mitter N."/>
        </authorList>
    </citation>
    <scope>NUCLEOTIDE SEQUENCE [LARGE SCALE GENOMIC DNA]</scope>
    <source>
        <strain evidence="2">cv. Hass</strain>
    </source>
</reference>
<dbReference type="EMBL" id="CM056814">
    <property type="protein sequence ID" value="KAJ8626317.1"/>
    <property type="molecule type" value="Genomic_DNA"/>
</dbReference>
<comment type="caution">
    <text evidence="1">The sequence shown here is derived from an EMBL/GenBank/DDBJ whole genome shotgun (WGS) entry which is preliminary data.</text>
</comment>
<protein>
    <submittedName>
        <fullName evidence="1">Uncharacterized protein</fullName>
    </submittedName>
</protein>
<accession>A0ACC2KYY5</accession>
<organism evidence="1 2">
    <name type="scientific">Persea americana</name>
    <name type="common">Avocado</name>
    <dbReference type="NCBI Taxonomy" id="3435"/>
    <lineage>
        <taxon>Eukaryota</taxon>
        <taxon>Viridiplantae</taxon>
        <taxon>Streptophyta</taxon>
        <taxon>Embryophyta</taxon>
        <taxon>Tracheophyta</taxon>
        <taxon>Spermatophyta</taxon>
        <taxon>Magnoliopsida</taxon>
        <taxon>Magnoliidae</taxon>
        <taxon>Laurales</taxon>
        <taxon>Lauraceae</taxon>
        <taxon>Persea</taxon>
    </lineage>
</organism>
<name>A0ACC2KYY5_PERAE</name>
<gene>
    <name evidence="1" type="ORF">MRB53_019624</name>
</gene>